<evidence type="ECO:0000256" key="5">
    <source>
        <dbReference type="SAM" id="MobiDB-lite"/>
    </source>
</evidence>
<evidence type="ECO:0000313" key="9">
    <source>
        <dbReference type="Proteomes" id="UP000520767"/>
    </source>
</evidence>
<dbReference type="InterPro" id="IPR020846">
    <property type="entry name" value="MFS_dom"/>
</dbReference>
<dbReference type="Proteomes" id="UP000520767">
    <property type="component" value="Unassembled WGS sequence"/>
</dbReference>
<keyword evidence="9" id="KW-1185">Reference proteome</keyword>
<dbReference type="PANTHER" id="PTHR42718">
    <property type="entry name" value="MAJOR FACILITATOR SUPERFAMILY MULTIDRUG TRANSPORTER MFSC"/>
    <property type="match status" value="1"/>
</dbReference>
<accession>A0A7W7Q9J7</accession>
<dbReference type="AlphaFoldDB" id="A0A7W7Q9J7"/>
<evidence type="ECO:0000256" key="2">
    <source>
        <dbReference type="ARBA" id="ARBA00022692"/>
    </source>
</evidence>
<feature type="transmembrane region" description="Helical" evidence="6">
    <location>
        <begin position="169"/>
        <end position="188"/>
    </location>
</feature>
<evidence type="ECO:0000256" key="3">
    <source>
        <dbReference type="ARBA" id="ARBA00022989"/>
    </source>
</evidence>
<feature type="transmembrane region" description="Helical" evidence="6">
    <location>
        <begin position="44"/>
        <end position="63"/>
    </location>
</feature>
<feature type="region of interest" description="Disordered" evidence="5">
    <location>
        <begin position="465"/>
        <end position="494"/>
    </location>
</feature>
<evidence type="ECO:0000256" key="1">
    <source>
        <dbReference type="ARBA" id="ARBA00004651"/>
    </source>
</evidence>
<dbReference type="Pfam" id="PF07690">
    <property type="entry name" value="MFS_1"/>
    <property type="match status" value="1"/>
</dbReference>
<dbReference type="PROSITE" id="PS50850">
    <property type="entry name" value="MFS"/>
    <property type="match status" value="1"/>
</dbReference>
<evidence type="ECO:0000313" key="8">
    <source>
        <dbReference type="EMBL" id="MBB4909487.1"/>
    </source>
</evidence>
<feature type="transmembrane region" description="Helical" evidence="6">
    <location>
        <begin position="269"/>
        <end position="292"/>
    </location>
</feature>
<name>A0A7W7Q9J7_9PSEU</name>
<proteinExistence type="predicted"/>
<dbReference type="GO" id="GO:0005886">
    <property type="term" value="C:plasma membrane"/>
    <property type="evidence" value="ECO:0007669"/>
    <property type="project" value="UniProtKB-SubCell"/>
</dbReference>
<dbReference type="GO" id="GO:0022857">
    <property type="term" value="F:transmembrane transporter activity"/>
    <property type="evidence" value="ECO:0007669"/>
    <property type="project" value="InterPro"/>
</dbReference>
<dbReference type="PANTHER" id="PTHR42718:SF39">
    <property type="entry name" value="ACTINORHODIN TRANSPORTER-RELATED"/>
    <property type="match status" value="1"/>
</dbReference>
<feature type="domain" description="Major facilitator superfamily (MFS) profile" evidence="7">
    <location>
        <begin position="9"/>
        <end position="463"/>
    </location>
</feature>
<dbReference type="InterPro" id="IPR036259">
    <property type="entry name" value="MFS_trans_sf"/>
</dbReference>
<feature type="transmembrane region" description="Helical" evidence="6">
    <location>
        <begin position="225"/>
        <end position="242"/>
    </location>
</feature>
<comment type="caution">
    <text evidence="8">The sequence shown here is derived from an EMBL/GenBank/DDBJ whole genome shotgun (WGS) entry which is preliminary data.</text>
</comment>
<gene>
    <name evidence="8" type="ORF">FHR82_005745</name>
</gene>
<feature type="transmembrane region" description="Helical" evidence="6">
    <location>
        <begin position="397"/>
        <end position="419"/>
    </location>
</feature>
<dbReference type="CDD" id="cd17321">
    <property type="entry name" value="MFS_MMR_MDR_like"/>
    <property type="match status" value="1"/>
</dbReference>
<dbReference type="SUPFAM" id="SSF103473">
    <property type="entry name" value="MFS general substrate transporter"/>
    <property type="match status" value="1"/>
</dbReference>
<feature type="transmembrane region" description="Helical" evidence="6">
    <location>
        <begin position="135"/>
        <end position="157"/>
    </location>
</feature>
<keyword evidence="3 6" id="KW-1133">Transmembrane helix</keyword>
<dbReference type="Gene3D" id="1.20.1250.20">
    <property type="entry name" value="MFS general substrate transporter like domains"/>
    <property type="match status" value="1"/>
</dbReference>
<feature type="transmembrane region" description="Helical" evidence="6">
    <location>
        <begin position="298"/>
        <end position="320"/>
    </location>
</feature>
<feature type="transmembrane region" description="Helical" evidence="6">
    <location>
        <begin position="100"/>
        <end position="123"/>
    </location>
</feature>
<dbReference type="InterPro" id="IPR011701">
    <property type="entry name" value="MFS"/>
</dbReference>
<keyword evidence="2 6" id="KW-0812">Transmembrane</keyword>
<feature type="transmembrane region" description="Helical" evidence="6">
    <location>
        <begin position="75"/>
        <end position="94"/>
    </location>
</feature>
<feature type="transmembrane region" description="Helical" evidence="6">
    <location>
        <begin position="200"/>
        <end position="219"/>
    </location>
</feature>
<feature type="transmembrane region" description="Helical" evidence="6">
    <location>
        <begin position="360"/>
        <end position="385"/>
    </location>
</feature>
<evidence type="ECO:0000259" key="7">
    <source>
        <dbReference type="PROSITE" id="PS50850"/>
    </source>
</evidence>
<dbReference type="RefSeq" id="WP_184813590.1">
    <property type="nucleotide sequence ID" value="NZ_JACHJQ010000006.1"/>
</dbReference>
<evidence type="ECO:0000256" key="6">
    <source>
        <dbReference type="SAM" id="Phobius"/>
    </source>
</evidence>
<sequence>MIGRREWLGLWTVLAATFMTQVDGFIVNVASPSIQHDLDAGFDQIQFVGAAYVVAFGALLITGARLGDRAGHRTVFLWGVAGFTLTSLICGLAPNAELLIAARFLQGATAAFMAPQVLSIIRATVSDTEQRAKAVSVYGVVIGLGVISGIAGGGILVDLDIAGLGWRPVLLVNVPIGLAILALGRLLPTGVANRESRLDLAGAALTTVALPALLVPLIFGPGGAWWLWLGLPLSAVVFAALARQQRGLVAAGGAPLFPPRVFRARGMRLSLLTVAALFATNSGLFLVFTYYLQTGLGLEPFAAGLMFVPLGVGFSLASAANRWLTRRIDAPIPIIGCATVAAVLLGGAAITQAAQDAQPALLAVMIGLAGLGQGMVVTPLVAGILSRVEPADAGAASGMATTVTQLGLALGVAVAGGWYRTVLGATPGEPGVPFTDHATAFMAAAVLLAVSATVTSLLNARLHRLPATPDPQPQAATPENRAAPVAAPTTQRSP</sequence>
<keyword evidence="4 6" id="KW-0472">Membrane</keyword>
<feature type="transmembrane region" description="Helical" evidence="6">
    <location>
        <begin position="439"/>
        <end position="458"/>
    </location>
</feature>
<dbReference type="Gene3D" id="1.20.1720.10">
    <property type="entry name" value="Multidrug resistance protein D"/>
    <property type="match status" value="1"/>
</dbReference>
<dbReference type="EMBL" id="JACHJQ010000006">
    <property type="protein sequence ID" value="MBB4909487.1"/>
    <property type="molecule type" value="Genomic_DNA"/>
</dbReference>
<organism evidence="8 9">
    <name type="scientific">Actinophytocola algeriensis</name>
    <dbReference type="NCBI Taxonomy" id="1768010"/>
    <lineage>
        <taxon>Bacteria</taxon>
        <taxon>Bacillati</taxon>
        <taxon>Actinomycetota</taxon>
        <taxon>Actinomycetes</taxon>
        <taxon>Pseudonocardiales</taxon>
        <taxon>Pseudonocardiaceae</taxon>
    </lineage>
</organism>
<evidence type="ECO:0000256" key="4">
    <source>
        <dbReference type="ARBA" id="ARBA00023136"/>
    </source>
</evidence>
<reference evidence="8 9" key="1">
    <citation type="submission" date="2020-08" db="EMBL/GenBank/DDBJ databases">
        <title>Genomic Encyclopedia of Type Strains, Phase III (KMG-III): the genomes of soil and plant-associated and newly described type strains.</title>
        <authorList>
            <person name="Whitman W."/>
        </authorList>
    </citation>
    <scope>NUCLEOTIDE SEQUENCE [LARGE SCALE GENOMIC DNA]</scope>
    <source>
        <strain evidence="8 9">CECT 8960</strain>
    </source>
</reference>
<comment type="subcellular location">
    <subcellularLocation>
        <location evidence="1">Cell membrane</location>
        <topology evidence="1">Multi-pass membrane protein</topology>
    </subcellularLocation>
</comment>
<feature type="transmembrane region" description="Helical" evidence="6">
    <location>
        <begin position="332"/>
        <end position="354"/>
    </location>
</feature>
<protein>
    <submittedName>
        <fullName evidence="8">MFS family permease</fullName>
    </submittedName>
</protein>